<evidence type="ECO:0000313" key="1">
    <source>
        <dbReference type="EMBL" id="PIR43129.1"/>
    </source>
</evidence>
<name>A0A2H0R9C6_UNCKA</name>
<evidence type="ECO:0000313" key="2">
    <source>
        <dbReference type="Proteomes" id="UP000230214"/>
    </source>
</evidence>
<sequence length="73" mass="8350">MEQLTTGETLEQDASILNQMVSRYGGLIVIENPNFFQKMFELARTLPQETINPQIQECTIEELELYLETAGVE</sequence>
<organism evidence="1 2">
    <name type="scientific">candidate division WWE3 bacterium CG10_big_fil_rev_8_21_14_0_10_32_10</name>
    <dbReference type="NCBI Taxonomy" id="1975090"/>
    <lineage>
        <taxon>Bacteria</taxon>
        <taxon>Katanobacteria</taxon>
    </lineage>
</organism>
<dbReference type="EMBL" id="PCXU01000036">
    <property type="protein sequence ID" value="PIR43129.1"/>
    <property type="molecule type" value="Genomic_DNA"/>
</dbReference>
<dbReference type="Proteomes" id="UP000230214">
    <property type="component" value="Unassembled WGS sequence"/>
</dbReference>
<reference evidence="1 2" key="1">
    <citation type="submission" date="2017-09" db="EMBL/GenBank/DDBJ databases">
        <title>Depth-based differentiation of microbial function through sediment-hosted aquifers and enrichment of novel symbionts in the deep terrestrial subsurface.</title>
        <authorList>
            <person name="Probst A.J."/>
            <person name="Ladd B."/>
            <person name="Jarett J.K."/>
            <person name="Geller-Mcgrath D.E."/>
            <person name="Sieber C.M."/>
            <person name="Emerson J.B."/>
            <person name="Anantharaman K."/>
            <person name="Thomas B.C."/>
            <person name="Malmstrom R."/>
            <person name="Stieglmeier M."/>
            <person name="Klingl A."/>
            <person name="Woyke T."/>
            <person name="Ryan C.M."/>
            <person name="Banfield J.F."/>
        </authorList>
    </citation>
    <scope>NUCLEOTIDE SEQUENCE [LARGE SCALE GENOMIC DNA]</scope>
    <source>
        <strain evidence="1">CG10_big_fil_rev_8_21_14_0_10_32_10</strain>
    </source>
</reference>
<accession>A0A2H0R9C6</accession>
<protein>
    <submittedName>
        <fullName evidence="1">Uncharacterized protein</fullName>
    </submittedName>
</protein>
<dbReference type="AlphaFoldDB" id="A0A2H0R9C6"/>
<gene>
    <name evidence="1" type="ORF">COV24_04150</name>
</gene>
<comment type="caution">
    <text evidence="1">The sequence shown here is derived from an EMBL/GenBank/DDBJ whole genome shotgun (WGS) entry which is preliminary data.</text>
</comment>
<proteinExistence type="predicted"/>